<dbReference type="Gene3D" id="3.10.100.10">
    <property type="entry name" value="Mannose-Binding Protein A, subunit A"/>
    <property type="match status" value="2"/>
</dbReference>
<keyword evidence="2" id="KW-0964">Secreted</keyword>
<comment type="subcellular location">
    <subcellularLocation>
        <location evidence="1">Secreted</location>
    </subcellularLocation>
</comment>
<feature type="chain" id="PRO_5041470729" evidence="5">
    <location>
        <begin position="22"/>
        <end position="477"/>
    </location>
</feature>
<keyword evidence="5" id="KW-0732">Signal</keyword>
<dbReference type="AlphaFoldDB" id="A0AA35PF40"/>
<evidence type="ECO:0000259" key="6">
    <source>
        <dbReference type="PROSITE" id="PS50041"/>
    </source>
</evidence>
<accession>A0AA35PF40</accession>
<dbReference type="CDD" id="cd00037">
    <property type="entry name" value="CLECT"/>
    <property type="match status" value="1"/>
</dbReference>
<evidence type="ECO:0000256" key="4">
    <source>
        <dbReference type="SAM" id="MobiDB-lite"/>
    </source>
</evidence>
<organism evidence="7 8">
    <name type="scientific">Podarcis lilfordi</name>
    <name type="common">Lilford's wall lizard</name>
    <dbReference type="NCBI Taxonomy" id="74358"/>
    <lineage>
        <taxon>Eukaryota</taxon>
        <taxon>Metazoa</taxon>
        <taxon>Chordata</taxon>
        <taxon>Craniata</taxon>
        <taxon>Vertebrata</taxon>
        <taxon>Euteleostomi</taxon>
        <taxon>Lepidosauria</taxon>
        <taxon>Squamata</taxon>
        <taxon>Bifurcata</taxon>
        <taxon>Unidentata</taxon>
        <taxon>Episquamata</taxon>
        <taxon>Laterata</taxon>
        <taxon>Lacertibaenia</taxon>
        <taxon>Lacertidae</taxon>
        <taxon>Podarcis</taxon>
    </lineage>
</organism>
<dbReference type="Proteomes" id="UP001178461">
    <property type="component" value="Chromosome 10"/>
</dbReference>
<feature type="compositionally biased region" description="Acidic residues" evidence="4">
    <location>
        <begin position="210"/>
        <end position="236"/>
    </location>
</feature>
<evidence type="ECO:0000256" key="3">
    <source>
        <dbReference type="ARBA" id="ARBA00023157"/>
    </source>
</evidence>
<evidence type="ECO:0000313" key="8">
    <source>
        <dbReference type="Proteomes" id="UP001178461"/>
    </source>
</evidence>
<dbReference type="GO" id="GO:0005576">
    <property type="term" value="C:extracellular region"/>
    <property type="evidence" value="ECO:0007669"/>
    <property type="project" value="UniProtKB-SubCell"/>
</dbReference>
<reference evidence="7" key="1">
    <citation type="submission" date="2022-12" db="EMBL/GenBank/DDBJ databases">
        <authorList>
            <person name="Alioto T."/>
            <person name="Alioto T."/>
            <person name="Gomez Garrido J."/>
        </authorList>
    </citation>
    <scope>NUCLEOTIDE SEQUENCE</scope>
</reference>
<keyword evidence="8" id="KW-1185">Reference proteome</keyword>
<dbReference type="InterPro" id="IPR001304">
    <property type="entry name" value="C-type_lectin-like"/>
</dbReference>
<feature type="compositionally biased region" description="Basic and acidic residues" evidence="4">
    <location>
        <begin position="172"/>
        <end position="209"/>
    </location>
</feature>
<name>A0AA35PF40_9SAUR</name>
<dbReference type="InterPro" id="IPR050111">
    <property type="entry name" value="C-type_lectin/snaclec_domain"/>
</dbReference>
<dbReference type="PANTHER" id="PTHR22803">
    <property type="entry name" value="MANNOSE, PHOSPHOLIPASE, LECTIN RECEPTOR RELATED"/>
    <property type="match status" value="1"/>
</dbReference>
<protein>
    <submittedName>
        <fullName evidence="7">C-type lectin domain-containing protein</fullName>
    </submittedName>
</protein>
<dbReference type="PROSITE" id="PS50041">
    <property type="entry name" value="C_TYPE_LECTIN_2"/>
    <property type="match status" value="2"/>
</dbReference>
<dbReference type="InterPro" id="IPR016187">
    <property type="entry name" value="CTDL_fold"/>
</dbReference>
<evidence type="ECO:0000256" key="1">
    <source>
        <dbReference type="ARBA" id="ARBA00004613"/>
    </source>
</evidence>
<evidence type="ECO:0000313" key="7">
    <source>
        <dbReference type="EMBL" id="CAI5786626.1"/>
    </source>
</evidence>
<sequence>MGPASSLHLFLLGLLITSSMSQGTSENLSCPENWLYIQKICYGVFDARASWEDAENNCQKYGPNVHLSSILTEKEAALISSYILDKHPGSEGIWIGLHDPFRSGKWRWADSSTVFFSPWIDSTPQPSWTELCAMLTYDKEFTKWKAAPCSLRLRWSKRLEGGASAGRAGGRAKGDRSINAPREHERMPAVDKKAKKGGAEAKKGGKKGEEEAEEEGGGEEVEEEVEGEEKELTEEEKDQREKEEAIQKIKRGATNTFWLCLLMIIGSSVLYHNYEQRVIRLSDHIDAAKTIRVFFVSHNQTLDALNDTEILGLAENLAGFLRDIKTRTTAVNVAIDNIIKLINGGWQPFKGRLFYFISHPMGFDFAQSECEKLKTVLPTIVTKEEELFIEAIAKESSKGVWIGLKKDGFSWRWLDGTPYNANSSYWNELSKIPGPVLEECVEVLNECDSPGLCWEDADCTDQRSPVCVMFPDSIYLP</sequence>
<gene>
    <name evidence="7" type="ORF">PODLI_1B021980</name>
</gene>
<keyword evidence="3" id="KW-1015">Disulfide bond</keyword>
<dbReference type="SMART" id="SM00034">
    <property type="entry name" value="CLECT"/>
    <property type="match status" value="2"/>
</dbReference>
<feature type="domain" description="C-type lectin" evidence="6">
    <location>
        <begin position="37"/>
        <end position="158"/>
    </location>
</feature>
<dbReference type="InterPro" id="IPR016186">
    <property type="entry name" value="C-type_lectin-like/link_sf"/>
</dbReference>
<evidence type="ECO:0000256" key="2">
    <source>
        <dbReference type="ARBA" id="ARBA00022525"/>
    </source>
</evidence>
<dbReference type="SUPFAM" id="SSF56436">
    <property type="entry name" value="C-type lectin-like"/>
    <property type="match status" value="2"/>
</dbReference>
<feature type="domain" description="C-type lectin" evidence="6">
    <location>
        <begin position="349"/>
        <end position="468"/>
    </location>
</feature>
<feature type="signal peptide" evidence="5">
    <location>
        <begin position="1"/>
        <end position="21"/>
    </location>
</feature>
<dbReference type="PRINTS" id="PR01504">
    <property type="entry name" value="PNCREATITSAP"/>
</dbReference>
<feature type="region of interest" description="Disordered" evidence="4">
    <location>
        <begin position="162"/>
        <end position="243"/>
    </location>
</feature>
<dbReference type="Pfam" id="PF00059">
    <property type="entry name" value="Lectin_C"/>
    <property type="match status" value="2"/>
</dbReference>
<evidence type="ECO:0000256" key="5">
    <source>
        <dbReference type="SAM" id="SignalP"/>
    </source>
</evidence>
<proteinExistence type="predicted"/>
<dbReference type="EMBL" id="OX395135">
    <property type="protein sequence ID" value="CAI5786626.1"/>
    <property type="molecule type" value="Genomic_DNA"/>
</dbReference>